<organism evidence="3 4">
    <name type="scientific">Oryctolagus cuniculus</name>
    <name type="common">Rabbit</name>
    <dbReference type="NCBI Taxonomy" id="9986"/>
    <lineage>
        <taxon>Eukaryota</taxon>
        <taxon>Metazoa</taxon>
        <taxon>Chordata</taxon>
        <taxon>Craniata</taxon>
        <taxon>Vertebrata</taxon>
        <taxon>Euteleostomi</taxon>
        <taxon>Mammalia</taxon>
        <taxon>Eutheria</taxon>
        <taxon>Euarchontoglires</taxon>
        <taxon>Glires</taxon>
        <taxon>Lagomorpha</taxon>
        <taxon>Leporidae</taxon>
        <taxon>Oryctolagus</taxon>
    </lineage>
</organism>
<dbReference type="InterPro" id="IPR018903">
    <property type="entry name" value="PRR23"/>
</dbReference>
<evidence type="ECO:0000256" key="1">
    <source>
        <dbReference type="ARBA" id="ARBA00009113"/>
    </source>
</evidence>
<dbReference type="EMBL" id="AAGW02015285">
    <property type="status" value="NOT_ANNOTATED_CDS"/>
    <property type="molecule type" value="Genomic_DNA"/>
</dbReference>
<comment type="similarity">
    <text evidence="1">Belongs to the PRR23 family.</text>
</comment>
<dbReference type="EMBL" id="AAGW02015286">
    <property type="status" value="NOT_ANNOTATED_CDS"/>
    <property type="molecule type" value="Genomic_DNA"/>
</dbReference>
<protein>
    <recommendedName>
        <fullName evidence="5">Proline rich 23A</fullName>
    </recommendedName>
</protein>
<name>A0A5F9C4W2_RABIT</name>
<feature type="region of interest" description="Disordered" evidence="2">
    <location>
        <begin position="1"/>
        <end position="55"/>
    </location>
</feature>
<accession>A0A5F9C4W2</accession>
<evidence type="ECO:0008006" key="5">
    <source>
        <dbReference type="Google" id="ProtNLM"/>
    </source>
</evidence>
<feature type="compositionally biased region" description="Low complexity" evidence="2">
    <location>
        <begin position="211"/>
        <end position="224"/>
    </location>
</feature>
<keyword evidence="4" id="KW-1185">Reference proteome</keyword>
<evidence type="ECO:0000313" key="3">
    <source>
        <dbReference type="Ensembl" id="ENSOCUP00000028097.1"/>
    </source>
</evidence>
<dbReference type="Pfam" id="PF10630">
    <property type="entry name" value="DUF2476"/>
    <property type="match status" value="1"/>
</dbReference>
<dbReference type="PANTHER" id="PTHR31813:SF4">
    <property type="entry name" value="PROLINE-RICH PROTEIN 23A"/>
    <property type="match status" value="1"/>
</dbReference>
<evidence type="ECO:0000256" key="2">
    <source>
        <dbReference type="SAM" id="MobiDB-lite"/>
    </source>
</evidence>
<proteinExistence type="inferred from homology"/>
<dbReference type="Bgee" id="ENSOCUG00000039263">
    <property type="expression patterns" value="Expressed in testis and 2 other cell types or tissues"/>
</dbReference>
<dbReference type="Ensembl" id="ENSOCUT00000043255.1">
    <property type="protein sequence ID" value="ENSOCUP00000028097.1"/>
    <property type="gene ID" value="ENSOCUG00000039263.1"/>
</dbReference>
<feature type="compositionally biased region" description="Pro residues" evidence="2">
    <location>
        <begin position="41"/>
        <end position="53"/>
    </location>
</feature>
<dbReference type="Proteomes" id="UP000001811">
    <property type="component" value="Chromosome 14"/>
</dbReference>
<dbReference type="PANTHER" id="PTHR31813">
    <property type="entry name" value="PROLINE-RICH PROTEIN 23B"/>
    <property type="match status" value="1"/>
</dbReference>
<dbReference type="AlphaFoldDB" id="A0A5F9C4W2"/>
<reference evidence="3" key="2">
    <citation type="submission" date="2025-08" db="UniProtKB">
        <authorList>
            <consortium name="Ensembl"/>
        </authorList>
    </citation>
    <scope>IDENTIFICATION</scope>
    <source>
        <strain evidence="3">Thorbecke</strain>
    </source>
</reference>
<reference evidence="3 4" key="1">
    <citation type="journal article" date="2011" name="Nature">
        <title>A high-resolution map of human evolutionary constraint using 29 mammals.</title>
        <authorList>
            <person name="Lindblad-Toh K."/>
            <person name="Garber M."/>
            <person name="Zuk O."/>
            <person name="Lin M.F."/>
            <person name="Parker B.J."/>
            <person name="Washietl S."/>
            <person name="Kheradpour P."/>
            <person name="Ernst J."/>
            <person name="Jordan G."/>
            <person name="Mauceli E."/>
            <person name="Ward L.D."/>
            <person name="Lowe C.B."/>
            <person name="Holloway A.K."/>
            <person name="Clamp M."/>
            <person name="Gnerre S."/>
            <person name="Alfoldi J."/>
            <person name="Beal K."/>
            <person name="Chang J."/>
            <person name="Clawson H."/>
            <person name="Cuff J."/>
            <person name="Di Palma F."/>
            <person name="Fitzgerald S."/>
            <person name="Flicek P."/>
            <person name="Guttman M."/>
            <person name="Hubisz M.J."/>
            <person name="Jaffe D.B."/>
            <person name="Jungreis I."/>
            <person name="Kent W.J."/>
            <person name="Kostka D."/>
            <person name="Lara M."/>
            <person name="Martins A.L."/>
            <person name="Massingham T."/>
            <person name="Moltke I."/>
            <person name="Raney B.J."/>
            <person name="Rasmussen M.D."/>
            <person name="Robinson J."/>
            <person name="Stark A."/>
            <person name="Vilella A.J."/>
            <person name="Wen J."/>
            <person name="Xie X."/>
            <person name="Zody M.C."/>
            <person name="Baldwin J."/>
            <person name="Bloom T."/>
            <person name="Chin C.W."/>
            <person name="Heiman D."/>
            <person name="Nicol R."/>
            <person name="Nusbaum C."/>
            <person name="Young S."/>
            <person name="Wilkinson J."/>
            <person name="Worley K.C."/>
            <person name="Kovar C.L."/>
            <person name="Muzny D.M."/>
            <person name="Gibbs R.A."/>
            <person name="Cree A."/>
            <person name="Dihn H.H."/>
            <person name="Fowler G."/>
            <person name="Jhangiani S."/>
            <person name="Joshi V."/>
            <person name="Lee S."/>
            <person name="Lewis L.R."/>
            <person name="Nazareth L.V."/>
            <person name="Okwuonu G."/>
            <person name="Santibanez J."/>
            <person name="Warren W.C."/>
            <person name="Mardis E.R."/>
            <person name="Weinstock G.M."/>
            <person name="Wilson R.K."/>
            <person name="Delehaunty K."/>
            <person name="Dooling D."/>
            <person name="Fronik C."/>
            <person name="Fulton L."/>
            <person name="Fulton B."/>
            <person name="Graves T."/>
            <person name="Minx P."/>
            <person name="Sodergren E."/>
            <person name="Birney E."/>
            <person name="Margulies E.H."/>
            <person name="Herrero J."/>
            <person name="Green E.D."/>
            <person name="Haussler D."/>
            <person name="Siepel A."/>
            <person name="Goldman N."/>
            <person name="Pollard K.S."/>
            <person name="Pedersen J.S."/>
            <person name="Lander E.S."/>
            <person name="Kellis M."/>
        </authorList>
    </citation>
    <scope>NUCLEOTIDE SEQUENCE [LARGE SCALE GENOMIC DNA]</scope>
    <source>
        <strain evidence="3 4">Thorbecke inbred</strain>
    </source>
</reference>
<evidence type="ECO:0000313" key="4">
    <source>
        <dbReference type="Proteomes" id="UP000001811"/>
    </source>
</evidence>
<reference evidence="3" key="3">
    <citation type="submission" date="2025-09" db="UniProtKB">
        <authorList>
            <consortium name="Ensembl"/>
        </authorList>
    </citation>
    <scope>IDENTIFICATION</scope>
    <source>
        <strain evidence="3">Thorbecke</strain>
    </source>
</reference>
<sequence length="271" mass="27761">MRGVRPRSPSACPEPAGPPQPGAAGPAKRRRVQEPAAAEPGPQPGLPAPPAAPPASALPSVVVVVLAAGCALQLPLDDVDLLLEPAPTAVLSVSLPGHTLLLVPEGLLEAAGQDPSPGGLALAAVLDAAAEAVVVQQQQQQQQSSRDWCAQPPRRWPARQRPLKTKTTPTPSSWRCAWTLQPAGPRGSAWALQGAPAPARPSTWTGSCGGRSPALRSSLSLRLPVQGPRSPRGARSALLGPPARPGDACSRNEGAASAPRRHAADAQVRGF</sequence>
<feature type="region of interest" description="Disordered" evidence="2">
    <location>
        <begin position="142"/>
        <end position="271"/>
    </location>
</feature>
<dbReference type="GeneTree" id="ENSGT00390000007772"/>
<dbReference type="InParanoid" id="A0A5F9C4W2"/>